<dbReference type="EMBL" id="LGRN01000412">
    <property type="protein sequence ID" value="OJD12388.1"/>
    <property type="molecule type" value="Genomic_DNA"/>
</dbReference>
<feature type="domain" description="TRIP4/RQT4 C2HC5-type zinc finger" evidence="2">
    <location>
        <begin position="213"/>
        <end position="264"/>
    </location>
</feature>
<keyword evidence="4" id="KW-1185">Reference proteome</keyword>
<feature type="compositionally biased region" description="Low complexity" evidence="1">
    <location>
        <begin position="317"/>
        <end position="326"/>
    </location>
</feature>
<evidence type="ECO:0000256" key="1">
    <source>
        <dbReference type="SAM" id="MobiDB-lite"/>
    </source>
</evidence>
<feature type="compositionally biased region" description="Low complexity" evidence="1">
    <location>
        <begin position="75"/>
        <end position="85"/>
    </location>
</feature>
<comment type="caution">
    <text evidence="3">The sequence shown here is derived from an EMBL/GenBank/DDBJ whole genome shotgun (WGS) entry which is preliminary data.</text>
</comment>
<dbReference type="GO" id="GO:0072344">
    <property type="term" value="P:rescue of stalled ribosome"/>
    <property type="evidence" value="ECO:0007669"/>
    <property type="project" value="InterPro"/>
</dbReference>
<feature type="region of interest" description="Disordered" evidence="1">
    <location>
        <begin position="270"/>
        <end position="334"/>
    </location>
</feature>
<dbReference type="STRING" id="1447872.A0A1J9Q8Y2"/>
<dbReference type="GO" id="GO:0005634">
    <property type="term" value="C:nucleus"/>
    <property type="evidence" value="ECO:0007669"/>
    <property type="project" value="InterPro"/>
</dbReference>
<dbReference type="AlphaFoldDB" id="A0A1J9Q8Y2"/>
<feature type="compositionally biased region" description="Basic and acidic residues" evidence="1">
    <location>
        <begin position="507"/>
        <end position="519"/>
    </location>
</feature>
<evidence type="ECO:0000313" key="4">
    <source>
        <dbReference type="Proteomes" id="UP000182235"/>
    </source>
</evidence>
<dbReference type="Proteomes" id="UP000182235">
    <property type="component" value="Unassembled WGS sequence"/>
</dbReference>
<dbReference type="OrthoDB" id="338816at2759"/>
<feature type="compositionally biased region" description="Acidic residues" evidence="1">
    <location>
        <begin position="443"/>
        <end position="455"/>
    </location>
</feature>
<protein>
    <recommendedName>
        <fullName evidence="2">TRIP4/RQT4 C2HC5-type zinc finger domain-containing protein</fullName>
    </recommendedName>
</protein>
<feature type="compositionally biased region" description="Low complexity" evidence="1">
    <location>
        <begin position="146"/>
        <end position="173"/>
    </location>
</feature>
<dbReference type="GO" id="GO:0008270">
    <property type="term" value="F:zinc ion binding"/>
    <property type="evidence" value="ECO:0007669"/>
    <property type="project" value="InterPro"/>
</dbReference>
<proteinExistence type="predicted"/>
<dbReference type="InterPro" id="IPR039128">
    <property type="entry name" value="TRIP4-like"/>
</dbReference>
<dbReference type="PANTHER" id="PTHR12963">
    <property type="entry name" value="THYROID RECEPTOR INTERACTING PROTEIN RELATED"/>
    <property type="match status" value="1"/>
</dbReference>
<dbReference type="Pfam" id="PF06221">
    <property type="entry name" value="zf-C2HC5"/>
    <property type="match status" value="1"/>
</dbReference>
<organism evidence="3 4">
    <name type="scientific">Emergomyces pasteurianus Ep9510</name>
    <dbReference type="NCBI Taxonomy" id="1447872"/>
    <lineage>
        <taxon>Eukaryota</taxon>
        <taxon>Fungi</taxon>
        <taxon>Dikarya</taxon>
        <taxon>Ascomycota</taxon>
        <taxon>Pezizomycotina</taxon>
        <taxon>Eurotiomycetes</taxon>
        <taxon>Eurotiomycetidae</taxon>
        <taxon>Onygenales</taxon>
        <taxon>Ajellomycetaceae</taxon>
        <taxon>Emergomyces</taxon>
    </lineage>
</organism>
<dbReference type="GO" id="GO:0180022">
    <property type="term" value="C:RQC-trigger complex"/>
    <property type="evidence" value="ECO:0007669"/>
    <property type="project" value="InterPro"/>
</dbReference>
<accession>A0A1J9Q8Y2</accession>
<dbReference type="PANTHER" id="PTHR12963:SF4">
    <property type="entry name" value="ACTIVATING SIGNAL COINTEGRATOR 1"/>
    <property type="match status" value="1"/>
</dbReference>
<dbReference type="VEuPathDB" id="FungiDB:AJ78_07013"/>
<feature type="region of interest" description="Disordered" evidence="1">
    <location>
        <begin position="439"/>
        <end position="542"/>
    </location>
</feature>
<evidence type="ECO:0000259" key="2">
    <source>
        <dbReference type="Pfam" id="PF06221"/>
    </source>
</evidence>
<feature type="region of interest" description="Disordered" evidence="1">
    <location>
        <begin position="74"/>
        <end position="173"/>
    </location>
</feature>
<feature type="compositionally biased region" description="Acidic residues" evidence="1">
    <location>
        <begin position="533"/>
        <end position="542"/>
    </location>
</feature>
<feature type="compositionally biased region" description="Gly residues" evidence="1">
    <location>
        <begin position="86"/>
        <end position="97"/>
    </location>
</feature>
<dbReference type="InterPro" id="IPR009349">
    <property type="entry name" value="TRIP4/RQT4_C2HC5_Znf"/>
</dbReference>
<dbReference type="GO" id="GO:0045893">
    <property type="term" value="P:positive regulation of DNA-templated transcription"/>
    <property type="evidence" value="ECO:0007669"/>
    <property type="project" value="TreeGrafter"/>
</dbReference>
<feature type="compositionally biased region" description="Low complexity" evidence="1">
    <location>
        <begin position="100"/>
        <end position="109"/>
    </location>
</feature>
<name>A0A1J9Q8Y2_9EURO</name>
<feature type="compositionally biased region" description="Acidic residues" evidence="1">
    <location>
        <begin position="303"/>
        <end position="316"/>
    </location>
</feature>
<sequence length="542" mass="59259">MASLDTNLKSWALPRLSALLGLDDDSLTQLLEYTYSLGPDQGAEHLRNILGDSARALEFIVGFGERWRKSGIISGGRANHGNSGNNNGGGGYGGQKKMGGKQLQPQQQQERQPPSASGPLISEYLPNVRSKAAKLSAAKKQQHGQSSSSPSPSRNRNRNSPSTSAFTSTKKTTTTTSNIADLTAAIAQLELTTNPSLSTTSRDPKKMKELKPRKCNCQATRHPLFTPAPNCLGCGKIICALEGLQPCSFCHQPLLSAGQVQEMIRELRAERGSEKMRAHNRSVQGSQRQHDGRDVDLGGGSNDNDDVDNDDDDDGDTGNSGSRSSNTMRDLAAAKAHRDKLLHFQAQNARRTKVVDEVAEFETPDVHAGSTLWMSAGQRALALKRQQKVLREMEERGKEEWEKRSGGVVVSLSFEGGGVGKKGQKGVLKRVERVEEVQQKTEEVEEAEEDEEVALQEEQGGRRGFGNNPLLAGGGLVRPVWKGKDVDGDQSQSGSRRERRQKQTWRRVQDDDGDNEKWILDGGLYGYGNERREEEEDAGYAG</sequence>
<gene>
    <name evidence="3" type="ORF">AJ78_07013</name>
</gene>
<evidence type="ECO:0000313" key="3">
    <source>
        <dbReference type="EMBL" id="OJD12388.1"/>
    </source>
</evidence>
<reference evidence="3 4" key="1">
    <citation type="submission" date="2015-07" db="EMBL/GenBank/DDBJ databases">
        <title>Emmonsia species relationships and genome sequence.</title>
        <authorList>
            <consortium name="The Broad Institute Genomics Platform"/>
            <person name="Cuomo C.A."/>
            <person name="Munoz J.F."/>
            <person name="Imamovic A."/>
            <person name="Priest M.E."/>
            <person name="Young S."/>
            <person name="Clay O.K."/>
            <person name="McEwen J.G."/>
        </authorList>
    </citation>
    <scope>NUCLEOTIDE SEQUENCE [LARGE SCALE GENOMIC DNA]</scope>
    <source>
        <strain evidence="3 4">UAMH 9510</strain>
    </source>
</reference>